<evidence type="ECO:0000259" key="1">
    <source>
        <dbReference type="SMART" id="SM00953"/>
    </source>
</evidence>
<keyword evidence="3" id="KW-1185">Reference proteome</keyword>
<dbReference type="Proteomes" id="UP000030988">
    <property type="component" value="Unassembled WGS sequence"/>
</dbReference>
<comment type="caution">
    <text evidence="2">The sequence shown here is derived from an EMBL/GenBank/DDBJ whole genome shotgun (WGS) entry which is preliminary data.</text>
</comment>
<dbReference type="InterPro" id="IPR014914">
    <property type="entry name" value="RES_dom"/>
</dbReference>
<gene>
    <name evidence="2" type="ORF">PK98_15260</name>
</gene>
<accession>A0A0B2BVZ0</accession>
<evidence type="ECO:0000313" key="2">
    <source>
        <dbReference type="EMBL" id="KHL24134.1"/>
    </source>
</evidence>
<dbReference type="AlphaFoldDB" id="A0A0B2BVZ0"/>
<dbReference type="SMART" id="SM00953">
    <property type="entry name" value="RES"/>
    <property type="match status" value="1"/>
</dbReference>
<dbReference type="EMBL" id="JTDN01000004">
    <property type="protein sequence ID" value="KHL24134.1"/>
    <property type="molecule type" value="Genomic_DNA"/>
</dbReference>
<proteinExistence type="predicted"/>
<dbReference type="Pfam" id="PF08808">
    <property type="entry name" value="RES"/>
    <property type="match status" value="1"/>
</dbReference>
<name>A0A0B2BVZ0_9SPHN</name>
<feature type="domain" description="RES" evidence="1">
    <location>
        <begin position="19"/>
        <end position="155"/>
    </location>
</feature>
<reference evidence="2 3" key="1">
    <citation type="submission" date="2014-11" db="EMBL/GenBank/DDBJ databases">
        <title>Draft genome sequence of Kirrobacter mercurialis.</title>
        <authorList>
            <person name="Coil D.A."/>
            <person name="Eisen J.A."/>
        </authorList>
    </citation>
    <scope>NUCLEOTIDE SEQUENCE [LARGE SCALE GENOMIC DNA]</scope>
    <source>
        <strain evidence="2 3">Coronado</strain>
    </source>
</reference>
<sequence>MHYSGLLYRALNPVWARTALSGEGAARFGGRFNQVGRAALYTSLAPDTAIREANRVGLLQPTTLVCLRADVGPLVDGTDAAALAEHGATPELLADPAWQDAMLAGRAVTTHELAERLIAGGFAGLVVPSYARGAPADARNLVLWAWDGQVSLVDDEGRLG</sequence>
<protein>
    <submittedName>
        <fullName evidence="2">RES domain protein</fullName>
    </submittedName>
</protein>
<organism evidence="2 3">
    <name type="scientific">Croceibacterium mercuriale</name>
    <dbReference type="NCBI Taxonomy" id="1572751"/>
    <lineage>
        <taxon>Bacteria</taxon>
        <taxon>Pseudomonadati</taxon>
        <taxon>Pseudomonadota</taxon>
        <taxon>Alphaproteobacteria</taxon>
        <taxon>Sphingomonadales</taxon>
        <taxon>Erythrobacteraceae</taxon>
        <taxon>Croceibacterium</taxon>
    </lineage>
</organism>
<dbReference type="RefSeq" id="WP_039097932.1">
    <property type="nucleotide sequence ID" value="NZ_JTDN01000004.1"/>
</dbReference>
<evidence type="ECO:0000313" key="3">
    <source>
        <dbReference type="Proteomes" id="UP000030988"/>
    </source>
</evidence>
<dbReference type="STRING" id="1572751.PK98_15260"/>
<dbReference type="OrthoDB" id="648213at2"/>